<feature type="transmembrane region" description="Helical" evidence="6">
    <location>
        <begin position="265"/>
        <end position="286"/>
    </location>
</feature>
<name>A0A9W6S3V1_9ACTN</name>
<evidence type="ECO:0000256" key="2">
    <source>
        <dbReference type="ARBA" id="ARBA00022475"/>
    </source>
</evidence>
<comment type="caution">
    <text evidence="7">The sequence shown here is derived from an EMBL/GenBank/DDBJ whole genome shotgun (WGS) entry which is preliminary data.</text>
</comment>
<evidence type="ECO:0000256" key="1">
    <source>
        <dbReference type="ARBA" id="ARBA00004651"/>
    </source>
</evidence>
<feature type="transmembrane region" description="Helical" evidence="6">
    <location>
        <begin position="113"/>
        <end position="133"/>
    </location>
</feature>
<dbReference type="EMBL" id="BSTK01000006">
    <property type="protein sequence ID" value="GLY86594.1"/>
    <property type="molecule type" value="Genomic_DNA"/>
</dbReference>
<feature type="transmembrane region" description="Helical" evidence="6">
    <location>
        <begin position="180"/>
        <end position="198"/>
    </location>
</feature>
<keyword evidence="4 6" id="KW-1133">Transmembrane helix</keyword>
<evidence type="ECO:0000256" key="5">
    <source>
        <dbReference type="ARBA" id="ARBA00023136"/>
    </source>
</evidence>
<sequence>MAIAERVTERRRGRAAGLVRYLVAAALVRGADSGASVGLVLLAVDPGTGLGDGAPAAGGVLAAALSAPHLLGPWTARRLERTRDARRLLAGAYLLYAAALAAGAVALGRLPLAPAVGAVAVAGCCGPLLTGGLSSRLPAIVGGRADGRPQGWDALTYSIGGTAGPAVVAGLAALSGPLSAVFGLAGAATAGAVLTLTLPRGPASGRTRVPDGAYGMRAGLRVLTAHAGLRRVTIMTLLSALALGALPVIAALFGPRLSDRPGAGATLTVALGLGNLAGALLVTVFPLRADPDALARRLFTLLAVATALCAAAPAYGFALAGFAFIGVGIATSFTATLAARTRYAPPSAHAQVFVTSAGLKIAVSSAGAALTGIAAGLGGRVLLLLAAAVTAAAVLVALADRMFTERAS</sequence>
<keyword evidence="8" id="KW-1185">Reference proteome</keyword>
<feature type="transmembrane region" description="Helical" evidence="6">
    <location>
        <begin position="322"/>
        <end position="340"/>
    </location>
</feature>
<dbReference type="GO" id="GO:0005886">
    <property type="term" value="C:plasma membrane"/>
    <property type="evidence" value="ECO:0007669"/>
    <property type="project" value="UniProtKB-SubCell"/>
</dbReference>
<evidence type="ECO:0000256" key="4">
    <source>
        <dbReference type="ARBA" id="ARBA00022989"/>
    </source>
</evidence>
<dbReference type="Gene3D" id="1.20.1250.20">
    <property type="entry name" value="MFS general substrate transporter like domains"/>
    <property type="match status" value="1"/>
</dbReference>
<feature type="transmembrane region" description="Helical" evidence="6">
    <location>
        <begin position="56"/>
        <end position="76"/>
    </location>
</feature>
<keyword evidence="5 6" id="KW-0472">Membrane</keyword>
<feature type="transmembrane region" description="Helical" evidence="6">
    <location>
        <begin position="381"/>
        <end position="399"/>
    </location>
</feature>
<keyword evidence="3 6" id="KW-0812">Transmembrane</keyword>
<dbReference type="Proteomes" id="UP001165074">
    <property type="component" value="Unassembled WGS sequence"/>
</dbReference>
<dbReference type="InterPro" id="IPR036259">
    <property type="entry name" value="MFS_trans_sf"/>
</dbReference>
<feature type="transmembrane region" description="Helical" evidence="6">
    <location>
        <begin position="232"/>
        <end position="253"/>
    </location>
</feature>
<keyword evidence="2" id="KW-1003">Cell membrane</keyword>
<proteinExistence type="predicted"/>
<evidence type="ECO:0000313" key="8">
    <source>
        <dbReference type="Proteomes" id="UP001165074"/>
    </source>
</evidence>
<reference evidence="7" key="1">
    <citation type="submission" date="2023-03" db="EMBL/GenBank/DDBJ databases">
        <title>Actinoallomurus iriomotensis NBRC 103684.</title>
        <authorList>
            <person name="Ichikawa N."/>
            <person name="Sato H."/>
            <person name="Tonouchi N."/>
        </authorList>
    </citation>
    <scope>NUCLEOTIDE SEQUENCE</scope>
    <source>
        <strain evidence="7">NBRC 103684</strain>
    </source>
</reference>
<evidence type="ECO:0000256" key="3">
    <source>
        <dbReference type="ARBA" id="ARBA00022692"/>
    </source>
</evidence>
<organism evidence="7 8">
    <name type="scientific">Actinoallomurus iriomotensis</name>
    <dbReference type="NCBI Taxonomy" id="478107"/>
    <lineage>
        <taxon>Bacteria</taxon>
        <taxon>Bacillati</taxon>
        <taxon>Actinomycetota</taxon>
        <taxon>Actinomycetes</taxon>
        <taxon>Streptosporangiales</taxon>
        <taxon>Thermomonosporaceae</taxon>
        <taxon>Actinoallomurus</taxon>
    </lineage>
</organism>
<dbReference type="AlphaFoldDB" id="A0A9W6S3V1"/>
<feature type="transmembrane region" description="Helical" evidence="6">
    <location>
        <begin position="21"/>
        <end position="44"/>
    </location>
</feature>
<comment type="subcellular location">
    <subcellularLocation>
        <location evidence="1">Cell membrane</location>
        <topology evidence="1">Multi-pass membrane protein</topology>
    </subcellularLocation>
</comment>
<feature type="transmembrane region" description="Helical" evidence="6">
    <location>
        <begin position="154"/>
        <end position="174"/>
    </location>
</feature>
<evidence type="ECO:0000313" key="7">
    <source>
        <dbReference type="EMBL" id="GLY86594.1"/>
    </source>
</evidence>
<dbReference type="RefSeq" id="WP_285574847.1">
    <property type="nucleotide sequence ID" value="NZ_BSTK01000006.1"/>
</dbReference>
<feature type="transmembrane region" description="Helical" evidence="6">
    <location>
        <begin position="298"/>
        <end position="316"/>
    </location>
</feature>
<dbReference type="PANTHER" id="PTHR23513:SF11">
    <property type="entry name" value="STAPHYLOFERRIN A TRANSPORTER"/>
    <property type="match status" value="1"/>
</dbReference>
<gene>
    <name evidence="7" type="ORF">Airi02_045230</name>
</gene>
<accession>A0A9W6S3V1</accession>
<protein>
    <submittedName>
        <fullName evidence="7">MFS transporter</fullName>
    </submittedName>
</protein>
<feature type="transmembrane region" description="Helical" evidence="6">
    <location>
        <begin position="88"/>
        <end position="107"/>
    </location>
</feature>
<feature type="transmembrane region" description="Helical" evidence="6">
    <location>
        <begin position="352"/>
        <end position="375"/>
    </location>
</feature>
<dbReference type="SUPFAM" id="SSF103473">
    <property type="entry name" value="MFS general substrate transporter"/>
    <property type="match status" value="1"/>
</dbReference>
<dbReference type="PANTHER" id="PTHR23513">
    <property type="entry name" value="INTEGRAL MEMBRANE EFFLUX PROTEIN-RELATED"/>
    <property type="match status" value="1"/>
</dbReference>
<evidence type="ECO:0000256" key="6">
    <source>
        <dbReference type="SAM" id="Phobius"/>
    </source>
</evidence>